<evidence type="ECO:0000256" key="1">
    <source>
        <dbReference type="SAM" id="SignalP"/>
    </source>
</evidence>
<organism evidence="2 3">
    <name type="scientific">Nocardioides aquiterrae</name>
    <dbReference type="NCBI Taxonomy" id="203799"/>
    <lineage>
        <taxon>Bacteria</taxon>
        <taxon>Bacillati</taxon>
        <taxon>Actinomycetota</taxon>
        <taxon>Actinomycetes</taxon>
        <taxon>Propionibacteriales</taxon>
        <taxon>Nocardioidaceae</taxon>
        <taxon>Nocardioides</taxon>
    </lineage>
</organism>
<feature type="chain" id="PRO_5047359307" description="WD40 repeat domain-containing protein" evidence="1">
    <location>
        <begin position="22"/>
        <end position="455"/>
    </location>
</feature>
<evidence type="ECO:0000313" key="2">
    <source>
        <dbReference type="EMBL" id="GAA1126089.1"/>
    </source>
</evidence>
<dbReference type="EMBL" id="BAAAJE010000001">
    <property type="protein sequence ID" value="GAA1126089.1"/>
    <property type="molecule type" value="Genomic_DNA"/>
</dbReference>
<keyword evidence="3" id="KW-1185">Reference proteome</keyword>
<gene>
    <name evidence="2" type="ORF">GCM10009606_02220</name>
</gene>
<dbReference type="PROSITE" id="PS51318">
    <property type="entry name" value="TAT"/>
    <property type="match status" value="1"/>
</dbReference>
<evidence type="ECO:0000313" key="3">
    <source>
        <dbReference type="Proteomes" id="UP001499979"/>
    </source>
</evidence>
<comment type="caution">
    <text evidence="2">The sequence shown here is derived from an EMBL/GenBank/DDBJ whole genome shotgun (WGS) entry which is preliminary data.</text>
</comment>
<sequence>MSLHRRALAVALAVATASTLAALGPAAAAGEGWSPLRKAGGHALAVALDDGTTALVSVGGPDTATVFDQRRTASGDLGPRTEITTVDDAEQCRPVEAATARGNVAVAVECYATTGLEDPPTRLAELVWTGDDGWVWHVQPEGDLGSLDYSPQGQYAVFTSNSRYGRAHHVTSYHADLGWRDLRRRQLGGYGDDLVAAIGDDGDVVAVRGAGFEDEPGYWFGGRMRLETYDAATGTWTRRLDRRYPDGGIDPMAVDLAEGRITATVVRSRSTGQLDGLDEKVVLLSGEPGSTRSWSTPHWKRGVLTAPAAITRAGVGVAAWQEVGHGRAVQPWFATWPSERERPRVWDLQGRTTLTTAATSGRTLDLAVGAAGHGAIAYVRHRRGAAHAEVAGASFRVDRRGRLHDLVETTWRRPVGSTVAVTAGATATAVTLGRVARTYYVPPRTRYSVLAPAPR</sequence>
<proteinExistence type="predicted"/>
<dbReference type="InterPro" id="IPR006311">
    <property type="entry name" value="TAT_signal"/>
</dbReference>
<feature type="signal peptide" evidence="1">
    <location>
        <begin position="1"/>
        <end position="21"/>
    </location>
</feature>
<name>A0ABP4EQP9_9ACTN</name>
<protein>
    <recommendedName>
        <fullName evidence="4">WD40 repeat domain-containing protein</fullName>
    </recommendedName>
</protein>
<accession>A0ABP4EQP9</accession>
<reference evidence="3" key="1">
    <citation type="journal article" date="2019" name="Int. J. Syst. Evol. Microbiol.">
        <title>The Global Catalogue of Microorganisms (GCM) 10K type strain sequencing project: providing services to taxonomists for standard genome sequencing and annotation.</title>
        <authorList>
            <consortium name="The Broad Institute Genomics Platform"/>
            <consortium name="The Broad Institute Genome Sequencing Center for Infectious Disease"/>
            <person name="Wu L."/>
            <person name="Ma J."/>
        </authorList>
    </citation>
    <scope>NUCLEOTIDE SEQUENCE [LARGE SCALE GENOMIC DNA]</scope>
    <source>
        <strain evidence="3">JCM 11813</strain>
    </source>
</reference>
<evidence type="ECO:0008006" key="4">
    <source>
        <dbReference type="Google" id="ProtNLM"/>
    </source>
</evidence>
<dbReference type="Proteomes" id="UP001499979">
    <property type="component" value="Unassembled WGS sequence"/>
</dbReference>
<keyword evidence="1" id="KW-0732">Signal</keyword>
<dbReference type="RefSeq" id="WP_343904864.1">
    <property type="nucleotide sequence ID" value="NZ_BAAAJE010000001.1"/>
</dbReference>
<dbReference type="SUPFAM" id="SSF69322">
    <property type="entry name" value="Tricorn protease domain 2"/>
    <property type="match status" value="1"/>
</dbReference>